<sequence>MASTTITLETIKYFQHKVSMAPILLHPSEMSSTPALSMFEKLPVEIVDQILSYLVHPRCRLPGLSEAQSSHDIPEKTKRSIKDQEDLTRPPDRHRWATDIFSLHVVPHPFNALAKTSKRCYEQVENYCSHLVRACNGTMFNLPFAQLDKYGFKCVHPDMSGIVYRRLWLQHAPRRCVYCYAVLDSYPFSQVSRVITACKGCFYRQALTIDEVSRQYHVSSDTILNSKHIRGNASALWVLRIDVEALALQLYRTRAFHEARQEQFGKPCSICAITRFAMRQIAKKRAPKRLLRN</sequence>
<feature type="compositionally biased region" description="Basic and acidic residues" evidence="1">
    <location>
        <begin position="72"/>
        <end position="90"/>
    </location>
</feature>
<evidence type="ECO:0000256" key="1">
    <source>
        <dbReference type="SAM" id="MobiDB-lite"/>
    </source>
</evidence>
<organism evidence="2 3">
    <name type="scientific">Pyrenophora teres f. teres</name>
    <dbReference type="NCBI Taxonomy" id="97479"/>
    <lineage>
        <taxon>Eukaryota</taxon>
        <taxon>Fungi</taxon>
        <taxon>Dikarya</taxon>
        <taxon>Ascomycota</taxon>
        <taxon>Pezizomycotina</taxon>
        <taxon>Dothideomycetes</taxon>
        <taxon>Pleosporomycetidae</taxon>
        <taxon>Pleosporales</taxon>
        <taxon>Pleosporineae</taxon>
        <taxon>Pleosporaceae</taxon>
        <taxon>Pyrenophora</taxon>
    </lineage>
</organism>
<name>A0A6S6VJ60_9PLEO</name>
<accession>A0A6S6VJ60</accession>
<protein>
    <submittedName>
        <fullName evidence="2">Uncharacterized protein</fullName>
    </submittedName>
</protein>
<dbReference type="Proteomes" id="UP000472372">
    <property type="component" value="Chromosome 2"/>
</dbReference>
<gene>
    <name evidence="2" type="ORF">PTTW11_01971</name>
</gene>
<dbReference type="EMBL" id="HG992978">
    <property type="protein sequence ID" value="CAE7010188.1"/>
    <property type="molecule type" value="Genomic_DNA"/>
</dbReference>
<feature type="region of interest" description="Disordered" evidence="1">
    <location>
        <begin position="65"/>
        <end position="90"/>
    </location>
</feature>
<reference evidence="2" key="1">
    <citation type="submission" date="2021-02" db="EMBL/GenBank/DDBJ databases">
        <authorList>
            <person name="Syme A R."/>
            <person name="Syme A R."/>
            <person name="Moolhuijzen P."/>
        </authorList>
    </citation>
    <scope>NUCLEOTIDE SEQUENCE</scope>
    <source>
        <strain evidence="2">W1-1</strain>
    </source>
</reference>
<evidence type="ECO:0000313" key="3">
    <source>
        <dbReference type="Proteomes" id="UP000472372"/>
    </source>
</evidence>
<dbReference type="AlphaFoldDB" id="A0A6S6VJ60"/>
<proteinExistence type="predicted"/>
<evidence type="ECO:0000313" key="2">
    <source>
        <dbReference type="EMBL" id="CAE7010188.1"/>
    </source>
</evidence>